<feature type="compositionally biased region" description="Low complexity" evidence="1">
    <location>
        <begin position="303"/>
        <end position="316"/>
    </location>
</feature>
<dbReference type="EMBL" id="HF935547">
    <property type="protein sequence ID" value="CCX10532.1"/>
    <property type="molecule type" value="Genomic_DNA"/>
</dbReference>
<reference evidence="2 3" key="1">
    <citation type="journal article" date="2013" name="PLoS Genet.">
        <title>The genome and development-dependent transcriptomes of Pyronema confluens: a window into fungal evolution.</title>
        <authorList>
            <person name="Traeger S."/>
            <person name="Altegoer F."/>
            <person name="Freitag M."/>
            <person name="Gabaldon T."/>
            <person name="Kempken F."/>
            <person name="Kumar A."/>
            <person name="Marcet-Houben M."/>
            <person name="Poggeler S."/>
            <person name="Stajich J.E."/>
            <person name="Nowrousian M."/>
        </authorList>
    </citation>
    <scope>NUCLEOTIDE SEQUENCE [LARGE SCALE GENOMIC DNA]</scope>
    <source>
        <strain evidence="3">CBS 100304</strain>
        <tissue evidence="2">Vegetative mycelium</tissue>
    </source>
</reference>
<protein>
    <submittedName>
        <fullName evidence="2">Uncharacterized protein</fullName>
    </submittedName>
</protein>
<dbReference type="OMA" id="NWGNDEL"/>
<proteinExistence type="predicted"/>
<accession>U4L3A6</accession>
<sequence>MRHDPRIRQNLDHLTTAFEAAADETRLGCFTICSRYIEPCLSSLTACIPRRRRFPTTPRPPDFPFGFYEYDEFGDHYAGGGGYGAGPSGAGGSGGGGIFRWGTDELDRLLAGTGAVGLAPERERMVYPTYGTLGTLPLSLSQPPPKRAETKKEDPTVIPGTSYLGFLSRFGRKGMRYKPSAANLQEHPQRGRRRSATDSSLGDSGDSLRSRGEIWPSEDEIDDAVVLGDDGWERGLGLGLETPTRGFFRDEEGEGDLLDFREDDEDAEGAEEIQGLLRGKQRREERLGDGLQEGRGYSSAPTSPLLGSRSGSSSPRPQKRGKRGKEREPQMRQVSAHSVRSAQTVLVRTPEAQVVVVVEGDIDN</sequence>
<evidence type="ECO:0000313" key="2">
    <source>
        <dbReference type="EMBL" id="CCX10532.1"/>
    </source>
</evidence>
<feature type="compositionally biased region" description="Basic and acidic residues" evidence="1">
    <location>
        <begin position="146"/>
        <end position="155"/>
    </location>
</feature>
<keyword evidence="3" id="KW-1185">Reference proteome</keyword>
<dbReference type="eggNOG" id="ENOG502RJ2Z">
    <property type="taxonomic scope" value="Eukaryota"/>
</dbReference>
<dbReference type="Proteomes" id="UP000018144">
    <property type="component" value="Unassembled WGS sequence"/>
</dbReference>
<feature type="region of interest" description="Disordered" evidence="1">
    <location>
        <begin position="135"/>
        <end position="156"/>
    </location>
</feature>
<dbReference type="OrthoDB" id="5421971at2759"/>
<evidence type="ECO:0000256" key="1">
    <source>
        <dbReference type="SAM" id="MobiDB-lite"/>
    </source>
</evidence>
<gene>
    <name evidence="2" type="ORF">PCON_10126</name>
</gene>
<dbReference type="AlphaFoldDB" id="U4L3A6"/>
<dbReference type="STRING" id="1076935.U4L3A6"/>
<feature type="compositionally biased region" description="Acidic residues" evidence="1">
    <location>
        <begin position="259"/>
        <end position="271"/>
    </location>
</feature>
<feature type="compositionally biased region" description="Polar residues" evidence="1">
    <location>
        <begin position="332"/>
        <end position="344"/>
    </location>
</feature>
<organism evidence="2 3">
    <name type="scientific">Pyronema omphalodes (strain CBS 100304)</name>
    <name type="common">Pyronema confluens</name>
    <dbReference type="NCBI Taxonomy" id="1076935"/>
    <lineage>
        <taxon>Eukaryota</taxon>
        <taxon>Fungi</taxon>
        <taxon>Dikarya</taxon>
        <taxon>Ascomycota</taxon>
        <taxon>Pezizomycotina</taxon>
        <taxon>Pezizomycetes</taxon>
        <taxon>Pezizales</taxon>
        <taxon>Pyronemataceae</taxon>
        <taxon>Pyronema</taxon>
    </lineage>
</organism>
<feature type="region of interest" description="Disordered" evidence="1">
    <location>
        <begin position="181"/>
        <end position="216"/>
    </location>
</feature>
<evidence type="ECO:0000313" key="3">
    <source>
        <dbReference type="Proteomes" id="UP000018144"/>
    </source>
</evidence>
<feature type="region of interest" description="Disordered" evidence="1">
    <location>
        <begin position="259"/>
        <end position="344"/>
    </location>
</feature>
<name>U4L3A6_PYROM</name>